<dbReference type="AlphaFoldDB" id="A0A549SQT2"/>
<evidence type="ECO:0000313" key="2">
    <source>
        <dbReference type="Proteomes" id="UP000316781"/>
    </source>
</evidence>
<comment type="caution">
    <text evidence="1">The sequence shown here is derived from an EMBL/GenBank/DDBJ whole genome shotgun (WGS) entry which is preliminary data.</text>
</comment>
<sequence>MTKILSRLPIFLLFGLIGLLPARGQERSIVPLNVIHGADGGGRAYVTMRFGNVMGPMRLDTAASTSRIKLAPWNAGFPALGASVSTSASGVASRCEDVEAANVELKAAQGNNIGRAKYRVTRCATSDGDDLLGLDFFQGARFSLDLESGEMVFFPQGDGAGWRPFRRLWPDQKLVGLEARLGKTAALGLFDTGAEISAVDRRFLERHKGLFVPVKKKAKVSEASGKKIDAKIYKVKEIDIGAGRVLKDVVFVSYDFGPLREALGGEAPIILGFDVLSRFRWELDFGAEGPRWKAVR</sequence>
<dbReference type="Pfam" id="PF13650">
    <property type="entry name" value="Asp_protease_2"/>
    <property type="match status" value="1"/>
</dbReference>
<protein>
    <submittedName>
        <fullName evidence="1">Retroviral-like aspartic protease</fullName>
    </submittedName>
</protein>
<dbReference type="Gene3D" id="2.40.70.10">
    <property type="entry name" value="Acid Proteases"/>
    <property type="match status" value="1"/>
</dbReference>
<dbReference type="CDD" id="cd00303">
    <property type="entry name" value="retropepsin_like"/>
    <property type="match status" value="1"/>
</dbReference>
<keyword evidence="1" id="KW-0645">Protease</keyword>
<dbReference type="GO" id="GO:0006508">
    <property type="term" value="P:proteolysis"/>
    <property type="evidence" value="ECO:0007669"/>
    <property type="project" value="UniProtKB-KW"/>
</dbReference>
<dbReference type="EMBL" id="VJMF01000049">
    <property type="protein sequence ID" value="TRL31986.1"/>
    <property type="molecule type" value="Genomic_DNA"/>
</dbReference>
<dbReference type="Proteomes" id="UP000316781">
    <property type="component" value="Unassembled WGS sequence"/>
</dbReference>
<reference evidence="1 2" key="1">
    <citation type="submission" date="2019-07" db="EMBL/GenBank/DDBJ databases">
        <title>Ln-dependent methylotrophs.</title>
        <authorList>
            <person name="Tani A."/>
        </authorList>
    </citation>
    <scope>NUCLEOTIDE SEQUENCE [LARGE SCALE GENOMIC DNA]</scope>
    <source>
        <strain evidence="1 2">SM89A</strain>
    </source>
</reference>
<dbReference type="GO" id="GO:0008233">
    <property type="term" value="F:peptidase activity"/>
    <property type="evidence" value="ECO:0007669"/>
    <property type="project" value="UniProtKB-KW"/>
</dbReference>
<organism evidence="1 2">
    <name type="scientific">Methylosinus sporium</name>
    <dbReference type="NCBI Taxonomy" id="428"/>
    <lineage>
        <taxon>Bacteria</taxon>
        <taxon>Pseudomonadati</taxon>
        <taxon>Pseudomonadota</taxon>
        <taxon>Alphaproteobacteria</taxon>
        <taxon>Hyphomicrobiales</taxon>
        <taxon>Methylocystaceae</taxon>
        <taxon>Methylosinus</taxon>
    </lineage>
</organism>
<evidence type="ECO:0000313" key="1">
    <source>
        <dbReference type="EMBL" id="TRL31986.1"/>
    </source>
</evidence>
<keyword evidence="1" id="KW-0378">Hydrolase</keyword>
<dbReference type="SUPFAM" id="SSF50630">
    <property type="entry name" value="Acid proteases"/>
    <property type="match status" value="1"/>
</dbReference>
<gene>
    <name evidence="1" type="ORF">FM996_13025</name>
</gene>
<accession>A0A549SQT2</accession>
<dbReference type="RefSeq" id="WP_142863370.1">
    <property type="nucleotide sequence ID" value="NZ_VJMF01000049.1"/>
</dbReference>
<name>A0A549SQT2_METSR</name>
<dbReference type="InterPro" id="IPR021109">
    <property type="entry name" value="Peptidase_aspartic_dom_sf"/>
</dbReference>
<proteinExistence type="predicted"/>